<evidence type="ECO:0000313" key="8">
    <source>
        <dbReference type="EMBL" id="MED6207512.1"/>
    </source>
</evidence>
<dbReference type="InterPro" id="IPR002401">
    <property type="entry name" value="Cyt_P450_E_grp-I"/>
</dbReference>
<evidence type="ECO:0000313" key="9">
    <source>
        <dbReference type="Proteomes" id="UP001341840"/>
    </source>
</evidence>
<organism evidence="8 9">
    <name type="scientific">Stylosanthes scabra</name>
    <dbReference type="NCBI Taxonomy" id="79078"/>
    <lineage>
        <taxon>Eukaryota</taxon>
        <taxon>Viridiplantae</taxon>
        <taxon>Streptophyta</taxon>
        <taxon>Embryophyta</taxon>
        <taxon>Tracheophyta</taxon>
        <taxon>Spermatophyta</taxon>
        <taxon>Magnoliopsida</taxon>
        <taxon>eudicotyledons</taxon>
        <taxon>Gunneridae</taxon>
        <taxon>Pentapetalae</taxon>
        <taxon>rosids</taxon>
        <taxon>fabids</taxon>
        <taxon>Fabales</taxon>
        <taxon>Fabaceae</taxon>
        <taxon>Papilionoideae</taxon>
        <taxon>50 kb inversion clade</taxon>
        <taxon>dalbergioids sensu lato</taxon>
        <taxon>Dalbergieae</taxon>
        <taxon>Pterocarpus clade</taxon>
        <taxon>Stylosanthes</taxon>
    </lineage>
</organism>
<dbReference type="InterPro" id="IPR001128">
    <property type="entry name" value="Cyt_P450"/>
</dbReference>
<evidence type="ECO:0000256" key="5">
    <source>
        <dbReference type="ARBA" id="ARBA00023002"/>
    </source>
</evidence>
<evidence type="ECO:0000256" key="4">
    <source>
        <dbReference type="ARBA" id="ARBA00022723"/>
    </source>
</evidence>
<keyword evidence="7" id="KW-0503">Monooxygenase</keyword>
<dbReference type="Pfam" id="PF00067">
    <property type="entry name" value="p450"/>
    <property type="match status" value="1"/>
</dbReference>
<evidence type="ECO:0000256" key="7">
    <source>
        <dbReference type="ARBA" id="ARBA00023033"/>
    </source>
</evidence>
<dbReference type="PANTHER" id="PTHR24296">
    <property type="entry name" value="CYTOCHROME P450"/>
    <property type="match status" value="1"/>
</dbReference>
<sequence>MAMSFLYAATIIVSTLLFLYVVHRHRINSCRTPLSIDWPILGMLPQVLCNLSQLHDFVTDVLREKGGTGEFMGPWFTNLNYMVTSDPINVHHIFSKNFDNYVKGPEFQEMFYPFGDGFINVDSEKWKYQRTLLHSLFREKSFEARTEKITQKLVQNSLLPILDHACLDGKVLDLQQVFSRLMFEEACLMVLGYDPDNLSTEFSLAKVETAFDEVQESLFCRHYVPRSVWKFQEWLQIGEEKKLTKACKLFDQFLFSCIARKRQELIISKCNESSDDGLLSAIMMSGENGRKLLYEDKFLRDITFNLFAAGRDTLISSLIWFFWLIATHPLVEAKILEEIEENFGATDREKRNILGIKDVKKLVYLHAALCEGLRLFPPVPIERKQPLKHDTLPSGHHVNPNTTILLFIYAMGRFEEVWGKDCSEFKPERWISNKGEIVH</sequence>
<evidence type="ECO:0000256" key="2">
    <source>
        <dbReference type="ARBA" id="ARBA00010617"/>
    </source>
</evidence>
<comment type="similarity">
    <text evidence="2">Belongs to the cytochrome P450 family.</text>
</comment>
<accession>A0ABU6YAP9</accession>
<dbReference type="SUPFAM" id="SSF48264">
    <property type="entry name" value="Cytochrome P450"/>
    <property type="match status" value="1"/>
</dbReference>
<evidence type="ECO:0000256" key="6">
    <source>
        <dbReference type="ARBA" id="ARBA00023004"/>
    </source>
</evidence>
<keyword evidence="9" id="KW-1185">Reference proteome</keyword>
<keyword evidence="3" id="KW-0349">Heme</keyword>
<protein>
    <recommendedName>
        <fullName evidence="10">Alkane hydroxylase MAH1-like</fullName>
    </recommendedName>
</protein>
<name>A0ABU6YAP9_9FABA</name>
<dbReference type="InterPro" id="IPR036396">
    <property type="entry name" value="Cyt_P450_sf"/>
</dbReference>
<feature type="non-terminal residue" evidence="8">
    <location>
        <position position="439"/>
    </location>
</feature>
<comment type="caution">
    <text evidence="8">The sequence shown here is derived from an EMBL/GenBank/DDBJ whole genome shotgun (WGS) entry which is preliminary data.</text>
</comment>
<keyword evidence="4" id="KW-0479">Metal-binding</keyword>
<dbReference type="Gene3D" id="1.10.630.10">
    <property type="entry name" value="Cytochrome P450"/>
    <property type="match status" value="1"/>
</dbReference>
<proteinExistence type="inferred from homology"/>
<evidence type="ECO:0000256" key="1">
    <source>
        <dbReference type="ARBA" id="ARBA00001971"/>
    </source>
</evidence>
<dbReference type="EMBL" id="JASCZI010241835">
    <property type="protein sequence ID" value="MED6207512.1"/>
    <property type="molecule type" value="Genomic_DNA"/>
</dbReference>
<dbReference type="PRINTS" id="PR00463">
    <property type="entry name" value="EP450I"/>
</dbReference>
<reference evidence="8 9" key="1">
    <citation type="journal article" date="2023" name="Plants (Basel)">
        <title>Bridging the Gap: Combining Genomics and Transcriptomics Approaches to Understand Stylosanthes scabra, an Orphan Legume from the Brazilian Caatinga.</title>
        <authorList>
            <person name="Ferreira-Neto J.R.C."/>
            <person name="da Silva M.D."/>
            <person name="Binneck E."/>
            <person name="de Melo N.F."/>
            <person name="da Silva R.H."/>
            <person name="de Melo A.L.T.M."/>
            <person name="Pandolfi V."/>
            <person name="Bustamante F.O."/>
            <person name="Brasileiro-Vidal A.C."/>
            <person name="Benko-Iseppon A.M."/>
        </authorList>
    </citation>
    <scope>NUCLEOTIDE SEQUENCE [LARGE SCALE GENOMIC DNA]</scope>
    <source>
        <tissue evidence="8">Leaves</tissue>
    </source>
</reference>
<keyword evidence="6" id="KW-0408">Iron</keyword>
<dbReference type="Proteomes" id="UP001341840">
    <property type="component" value="Unassembled WGS sequence"/>
</dbReference>
<evidence type="ECO:0000256" key="3">
    <source>
        <dbReference type="ARBA" id="ARBA00022617"/>
    </source>
</evidence>
<keyword evidence="5" id="KW-0560">Oxidoreductase</keyword>
<gene>
    <name evidence="8" type="ORF">PIB30_036573</name>
</gene>
<comment type="cofactor">
    <cofactor evidence="1">
        <name>heme</name>
        <dbReference type="ChEBI" id="CHEBI:30413"/>
    </cofactor>
</comment>
<evidence type="ECO:0008006" key="10">
    <source>
        <dbReference type="Google" id="ProtNLM"/>
    </source>
</evidence>